<sequence length="318" mass="36007">MWSKISKELWLKYCDGYSFTDCALRNEKMIYLLAEEDGITEEQNTKMRMLLLAQRNGKIEYGEVTFNESFLAVIESTDVPEQQGLVFQVIGGSVVPTGGSKRIWPVEKINKDDISVIRKSKKIDGYAWAVGRRRGVFKRINTDDWISIDNGLKESSASPKARDIGFLGIDGFNSKDIYAVGGKGDIWHYDGDLWTQCGFPTNDKLTAVCCAKDDFVYVAANRKLWKGRLNQWESVHDLDLAENIDDLCWFDNKLWGCGQYDFFCWDGISLDTSISIQGSPASLMGSMACSEHFMLVACHKSAWIYDGQQWVNIVPESM</sequence>
<dbReference type="RefSeq" id="WP_115456703.1">
    <property type="nucleotide sequence ID" value="NZ_QRAP01000001.1"/>
</dbReference>
<name>A0A370R3B1_9GAMM</name>
<dbReference type="EMBL" id="QRAP01000001">
    <property type="protein sequence ID" value="RDK96930.1"/>
    <property type="molecule type" value="Genomic_DNA"/>
</dbReference>
<keyword evidence="2" id="KW-1185">Reference proteome</keyword>
<comment type="caution">
    <text evidence="1">The sequence shown here is derived from an EMBL/GenBank/DDBJ whole genome shotgun (WGS) entry which is preliminary data.</text>
</comment>
<gene>
    <name evidence="1" type="ORF">C8D90_101367</name>
</gene>
<dbReference type="Proteomes" id="UP000254848">
    <property type="component" value="Unassembled WGS sequence"/>
</dbReference>
<evidence type="ECO:0000313" key="1">
    <source>
        <dbReference type="EMBL" id="RDK96930.1"/>
    </source>
</evidence>
<dbReference type="OrthoDB" id="6829668at2"/>
<accession>A0A370R3B1</accession>
<organism evidence="1 2">
    <name type="scientific">Enterobacillus tribolii</name>
    <dbReference type="NCBI Taxonomy" id="1487935"/>
    <lineage>
        <taxon>Bacteria</taxon>
        <taxon>Pseudomonadati</taxon>
        <taxon>Pseudomonadota</taxon>
        <taxon>Gammaproteobacteria</taxon>
        <taxon>Enterobacterales</taxon>
        <taxon>Hafniaceae</taxon>
        <taxon>Enterobacillus</taxon>
    </lineage>
</organism>
<reference evidence="1 2" key="1">
    <citation type="submission" date="2018-07" db="EMBL/GenBank/DDBJ databases">
        <title>Genomic Encyclopedia of Type Strains, Phase IV (KMG-IV): sequencing the most valuable type-strain genomes for metagenomic binning, comparative biology and taxonomic classification.</title>
        <authorList>
            <person name="Goeker M."/>
        </authorList>
    </citation>
    <scope>NUCLEOTIDE SEQUENCE [LARGE SCALE GENOMIC DNA]</scope>
    <source>
        <strain evidence="1 2">DSM 103736</strain>
    </source>
</reference>
<dbReference type="AlphaFoldDB" id="A0A370R3B1"/>
<protein>
    <submittedName>
        <fullName evidence="1">Uncharacterized protein</fullName>
    </submittedName>
</protein>
<evidence type="ECO:0000313" key="2">
    <source>
        <dbReference type="Proteomes" id="UP000254848"/>
    </source>
</evidence>
<proteinExistence type="predicted"/>